<dbReference type="AlphaFoldDB" id="A0A195C3N5"/>
<gene>
    <name evidence="1" type="ORF">ALC62_13890</name>
</gene>
<name>A0A195C3N5_9HYME</name>
<dbReference type="Proteomes" id="UP000078542">
    <property type="component" value="Unassembled WGS sequence"/>
</dbReference>
<accession>A0A195C3N5</accession>
<evidence type="ECO:0000313" key="2">
    <source>
        <dbReference type="Proteomes" id="UP000078542"/>
    </source>
</evidence>
<reference evidence="1 2" key="1">
    <citation type="submission" date="2016-03" db="EMBL/GenBank/DDBJ databases">
        <title>Cyphomyrmex costatus WGS genome.</title>
        <authorList>
            <person name="Nygaard S."/>
            <person name="Hu H."/>
            <person name="Boomsma J."/>
            <person name="Zhang G."/>
        </authorList>
    </citation>
    <scope>NUCLEOTIDE SEQUENCE [LARGE SCALE GENOMIC DNA]</scope>
    <source>
        <strain evidence="1">MS0001</strain>
        <tissue evidence="1">Whole body</tissue>
    </source>
</reference>
<proteinExistence type="predicted"/>
<protein>
    <submittedName>
        <fullName evidence="1">Uncharacterized protein</fullName>
    </submittedName>
</protein>
<keyword evidence="2" id="KW-1185">Reference proteome</keyword>
<organism evidence="1 2">
    <name type="scientific">Cyphomyrmex costatus</name>
    <dbReference type="NCBI Taxonomy" id="456900"/>
    <lineage>
        <taxon>Eukaryota</taxon>
        <taxon>Metazoa</taxon>
        <taxon>Ecdysozoa</taxon>
        <taxon>Arthropoda</taxon>
        <taxon>Hexapoda</taxon>
        <taxon>Insecta</taxon>
        <taxon>Pterygota</taxon>
        <taxon>Neoptera</taxon>
        <taxon>Endopterygota</taxon>
        <taxon>Hymenoptera</taxon>
        <taxon>Apocrita</taxon>
        <taxon>Aculeata</taxon>
        <taxon>Formicoidea</taxon>
        <taxon>Formicidae</taxon>
        <taxon>Myrmicinae</taxon>
        <taxon>Cyphomyrmex</taxon>
    </lineage>
</organism>
<evidence type="ECO:0000313" key="1">
    <source>
        <dbReference type="EMBL" id="KYM95462.1"/>
    </source>
</evidence>
<dbReference type="EMBL" id="KQ978292">
    <property type="protein sequence ID" value="KYM95462.1"/>
    <property type="molecule type" value="Genomic_DNA"/>
</dbReference>
<sequence length="471" mass="54823">MNVRTTGPPVPSTEEESVEMPRVLVFAFEKIEFFAHRRCRASSQTEGKGVTRQITSITISEKIFAQAMVFQWKVGKVRALSALRDTVVFQIHRARSYTKCPRRCSRLSYSFTRGFSERYFTRAVRIKYNRKYDFVEVSKTLTRYRFENNFVTRKDFHFVNDELLRLPLDLGHRHFYAPGYPELQSGPDNNFVISLYFWDEVSLLRRNEALNRCLIVDRLGFLQATRAPYLLSRDEISPKRDRPRFEGSQEAFEPMTDDRRIRPIFRLNSCESYTRPVLSTKFHGSRPWGASKYLICETNRPILNVPCTYTPHLIIFLNNFSQHDPVSTFLGAFGFLARKGIIVRFLVECGLTYARSIRRPGNPHRGWPDITRCMSGPRLSPEGETGLALLAWQGRFFLAFPNALCSSPRVRIYTVYAFSRRTIGIVFARGVTTVRDAHRQVWPQRDFLNVIDETVRLRARDNICMPMFIVS</sequence>